<evidence type="ECO:0000256" key="9">
    <source>
        <dbReference type="ARBA" id="ARBA00022842"/>
    </source>
</evidence>
<dbReference type="Gene3D" id="3.40.50.10190">
    <property type="entry name" value="BRCT domain"/>
    <property type="match status" value="1"/>
</dbReference>
<keyword evidence="9 14" id="KW-0460">Magnesium</keyword>
<dbReference type="SUPFAM" id="SSF52113">
    <property type="entry name" value="BRCT domain"/>
    <property type="match status" value="1"/>
</dbReference>
<feature type="binding site" evidence="14">
    <location>
        <position position="422"/>
    </location>
    <ligand>
        <name>Zn(2+)</name>
        <dbReference type="ChEBI" id="CHEBI:29105"/>
    </ligand>
</feature>
<dbReference type="InterPro" id="IPR001679">
    <property type="entry name" value="DNA_ligase"/>
</dbReference>
<reference evidence="18 19" key="1">
    <citation type="submission" date="2014-05" db="EMBL/GenBank/DDBJ databases">
        <title>Draft genome sequence of Amycolatopsis rifamycinica DSM 46095.</title>
        <authorList>
            <person name="Lal R."/>
            <person name="Saxena A."/>
            <person name="Kumari R."/>
            <person name="Mukherjee U."/>
            <person name="Singh P."/>
            <person name="Sangwan N."/>
            <person name="Mahato N.K."/>
        </authorList>
    </citation>
    <scope>NUCLEOTIDE SEQUENCE [LARGE SCALE GENOMIC DNA]</scope>
    <source>
        <strain evidence="18 19">DSM 46095</strain>
    </source>
</reference>
<feature type="binding site" evidence="14">
    <location>
        <position position="441"/>
    </location>
    <ligand>
        <name>Zn(2+)</name>
        <dbReference type="ChEBI" id="CHEBI:29105"/>
    </ligand>
</feature>
<dbReference type="SMART" id="SM00278">
    <property type="entry name" value="HhH1"/>
    <property type="match status" value="3"/>
</dbReference>
<dbReference type="PROSITE" id="PS01056">
    <property type="entry name" value="DNA_LIGASE_N2"/>
    <property type="match status" value="1"/>
</dbReference>
<organism evidence="18 19">
    <name type="scientific">Amycolatopsis rifamycinica</name>
    <dbReference type="NCBI Taxonomy" id="287986"/>
    <lineage>
        <taxon>Bacteria</taxon>
        <taxon>Bacillati</taxon>
        <taxon>Actinomycetota</taxon>
        <taxon>Actinomycetes</taxon>
        <taxon>Pseudonocardiales</taxon>
        <taxon>Pseudonocardiaceae</taxon>
        <taxon>Amycolatopsis</taxon>
    </lineage>
</organism>
<feature type="binding site" evidence="14">
    <location>
        <position position="151"/>
    </location>
    <ligand>
        <name>NAD(+)</name>
        <dbReference type="ChEBI" id="CHEBI:57540"/>
    </ligand>
</feature>
<dbReference type="CDD" id="cd17748">
    <property type="entry name" value="BRCT_DNA_ligase_like"/>
    <property type="match status" value="1"/>
</dbReference>
<evidence type="ECO:0000256" key="8">
    <source>
        <dbReference type="ARBA" id="ARBA00022833"/>
    </source>
</evidence>
<evidence type="ECO:0000256" key="3">
    <source>
        <dbReference type="ARBA" id="ARBA00013308"/>
    </source>
</evidence>
<dbReference type="SMART" id="SM00532">
    <property type="entry name" value="LIGANc"/>
    <property type="match status" value="1"/>
</dbReference>
<dbReference type="PIRSF" id="PIRSF001604">
    <property type="entry name" value="LigA"/>
    <property type="match status" value="1"/>
</dbReference>
<dbReference type="FunFam" id="2.40.50.140:FF:000012">
    <property type="entry name" value="DNA ligase"/>
    <property type="match status" value="1"/>
</dbReference>
<evidence type="ECO:0000256" key="13">
    <source>
        <dbReference type="ARBA" id="ARBA00060881"/>
    </source>
</evidence>
<feature type="binding site" evidence="14">
    <location>
        <position position="301"/>
    </location>
    <ligand>
        <name>NAD(+)</name>
        <dbReference type="ChEBI" id="CHEBI:57540"/>
    </ligand>
</feature>
<dbReference type="SMART" id="SM00292">
    <property type="entry name" value="BRCT"/>
    <property type="match status" value="1"/>
</dbReference>
<feature type="binding site" evidence="14">
    <location>
        <position position="325"/>
    </location>
    <ligand>
        <name>NAD(+)</name>
        <dbReference type="ChEBI" id="CHEBI:57540"/>
    </ligand>
</feature>
<dbReference type="InterPro" id="IPR033136">
    <property type="entry name" value="DNA_ligase_CS"/>
</dbReference>
<dbReference type="InterPro" id="IPR001357">
    <property type="entry name" value="BRCT_dom"/>
</dbReference>
<keyword evidence="14" id="KW-0464">Manganese</keyword>
<dbReference type="Pfam" id="PF12826">
    <property type="entry name" value="HHH_2"/>
    <property type="match status" value="1"/>
</dbReference>
<dbReference type="InterPro" id="IPR036420">
    <property type="entry name" value="BRCT_dom_sf"/>
</dbReference>
<dbReference type="GO" id="GO:0046872">
    <property type="term" value="F:metal ion binding"/>
    <property type="evidence" value="ECO:0007669"/>
    <property type="project" value="UniProtKB-KW"/>
</dbReference>
<keyword evidence="11 14" id="KW-0234">DNA repair</keyword>
<sequence length="701" mass="73252">MTTALSTGDPVDPAKAKPFPSAARYEKALAEIRAAAAAYYAGQDVLMDDDAYDALLARAIATEAAHPAWKAADTPTEAVGAGVAPGTEIPHSTPMLGLDNVFDTESLRKWAARLERVLGHPVAAYTVEPKLDGLAVAARYSRGRLKLVLTRGTGTMGEDVTTRAILAKGLPARLSAPRTIEVRGEVFMTDEDFATANELRTGHGEPAFAHPRSAAAGTLRAIDRAYSAPLSFVAYSVQGMADDETHSEAMAQLEKLGVATTAAAKPALKVCRGPEEIEAAVAEIRDLRGALGYGVDGAVIKADHPEDRAAAGASAKAPRWGVAVKFPADTRSTRLLAIDVQVGRTGVITPVATLEPVFIDGVKVVSATLHNFDDLERRNVRVGDTVFVRRAGDVIPEITGAKLDERPKNAKPFTPPEVCPDCGSAIDRSQTRWRCTGGRVCGARKILAHYATREAMDIEGMGSKIIDLLVAEGLVADPADLYDLDVPRLAALDGLGEISGGKLVAAIELTKRRPLSSLLTGLGIRMAGRAVSRRLARHFGSMDALLAATPEQLQEVEGVGLERAVTIAGELAELAPVIEKLVARGVTMTEPDFAAPAAEAAPAGLPLRKADGAPMRVVVTGAVPGLKNRDEGNLAVERLGGTPSSSVSAKTDLVVVGDGSGSKAGKAEALGVRILPAERFADLLAAHDSGDAGRAAEILAS</sequence>
<dbReference type="NCBIfam" id="NF005932">
    <property type="entry name" value="PRK07956.1"/>
    <property type="match status" value="1"/>
</dbReference>
<dbReference type="InterPro" id="IPR041663">
    <property type="entry name" value="DisA/LigA_HHH"/>
</dbReference>
<evidence type="ECO:0000259" key="15">
    <source>
        <dbReference type="SMART" id="SM00278"/>
    </source>
</evidence>
<dbReference type="Proteomes" id="UP000027345">
    <property type="component" value="Unassembled WGS sequence"/>
</dbReference>
<dbReference type="GO" id="GO:0006281">
    <property type="term" value="P:DNA repair"/>
    <property type="evidence" value="ECO:0007669"/>
    <property type="project" value="UniProtKB-KW"/>
</dbReference>
<comment type="caution">
    <text evidence="18">The sequence shown here is derived from an EMBL/GenBank/DDBJ whole genome shotgun (WGS) entry which is preliminary data.</text>
</comment>
<evidence type="ECO:0000256" key="6">
    <source>
        <dbReference type="ARBA" id="ARBA00022723"/>
    </source>
</evidence>
<feature type="binding site" evidence="14">
    <location>
        <position position="185"/>
    </location>
    <ligand>
        <name>NAD(+)</name>
        <dbReference type="ChEBI" id="CHEBI:57540"/>
    </ligand>
</feature>
<comment type="cofactor">
    <cofactor evidence="14">
        <name>Mg(2+)</name>
        <dbReference type="ChEBI" id="CHEBI:18420"/>
    </cofactor>
    <cofactor evidence="14">
        <name>Mn(2+)</name>
        <dbReference type="ChEBI" id="CHEBI:29035"/>
    </cofactor>
</comment>
<feature type="domain" description="BRCT" evidence="16">
    <location>
        <begin position="609"/>
        <end position="687"/>
    </location>
</feature>
<comment type="catalytic activity">
    <reaction evidence="12 14">
        <text>NAD(+) + (deoxyribonucleotide)n-3'-hydroxyl + 5'-phospho-(deoxyribonucleotide)m = (deoxyribonucleotide)n+m + AMP + beta-nicotinamide D-nucleotide.</text>
        <dbReference type="EC" id="6.5.1.2"/>
    </reaction>
</comment>
<feature type="binding site" evidence="14">
    <location>
        <begin position="49"/>
        <end position="53"/>
    </location>
    <ligand>
        <name>NAD(+)</name>
        <dbReference type="ChEBI" id="CHEBI:57540"/>
    </ligand>
</feature>
<dbReference type="STRING" id="287986.DV20_28485"/>
<dbReference type="EC" id="6.5.1.2" evidence="2 14"/>
<evidence type="ECO:0000256" key="12">
    <source>
        <dbReference type="ARBA" id="ARBA00034005"/>
    </source>
</evidence>
<feature type="binding site" evidence="14">
    <location>
        <position position="419"/>
    </location>
    <ligand>
        <name>Zn(2+)</name>
        <dbReference type="ChEBI" id="CHEBI:29105"/>
    </ligand>
</feature>
<keyword evidence="19" id="KW-1185">Reference proteome</keyword>
<dbReference type="Gene3D" id="1.10.287.610">
    <property type="entry name" value="Helix hairpin bin"/>
    <property type="match status" value="1"/>
</dbReference>
<dbReference type="InterPro" id="IPR003583">
    <property type="entry name" value="Hlx-hairpin-Hlx_DNA-bd_motif"/>
</dbReference>
<name>A0A066TUL6_9PSEU</name>
<dbReference type="GO" id="GO:0003911">
    <property type="term" value="F:DNA ligase (NAD+) activity"/>
    <property type="evidence" value="ECO:0007669"/>
    <property type="project" value="UniProtKB-UniRule"/>
</dbReference>
<evidence type="ECO:0000256" key="11">
    <source>
        <dbReference type="ARBA" id="ARBA00023204"/>
    </source>
</evidence>
<dbReference type="SUPFAM" id="SSF47781">
    <property type="entry name" value="RuvA domain 2-like"/>
    <property type="match status" value="1"/>
</dbReference>
<keyword evidence="7 14" id="KW-0227">DNA damage</keyword>
<dbReference type="GO" id="GO:0003677">
    <property type="term" value="F:DNA binding"/>
    <property type="evidence" value="ECO:0007669"/>
    <property type="project" value="InterPro"/>
</dbReference>
<accession>A0A066TUL6</accession>
<comment type="function">
    <text evidence="1 14">DNA ligase that catalyzes the formation of phosphodiester linkages between 5'-phosphoryl and 3'-hydroxyl groups in double-stranded DNA using NAD as a coenzyme and as the energy source for the reaction. It is essential for DNA replication and repair of damaged DNA.</text>
</comment>
<proteinExistence type="inferred from homology"/>
<dbReference type="RefSeq" id="WP_043785510.1">
    <property type="nucleotide sequence ID" value="NZ_JMQI01000061.1"/>
</dbReference>
<dbReference type="HAMAP" id="MF_01588">
    <property type="entry name" value="DNA_ligase_A"/>
    <property type="match status" value="1"/>
</dbReference>
<dbReference type="Pfam" id="PF03120">
    <property type="entry name" value="OB_DNA_ligase"/>
    <property type="match status" value="1"/>
</dbReference>
<evidence type="ECO:0000256" key="5">
    <source>
        <dbReference type="ARBA" id="ARBA00022705"/>
    </source>
</evidence>
<keyword evidence="8 14" id="KW-0862">Zinc</keyword>
<dbReference type="InterPro" id="IPR013839">
    <property type="entry name" value="DNAligase_adenylation"/>
</dbReference>
<keyword evidence="6 14" id="KW-0479">Metal-binding</keyword>
<dbReference type="Gene3D" id="3.30.470.30">
    <property type="entry name" value="DNA ligase/mRNA capping enzyme"/>
    <property type="match status" value="1"/>
</dbReference>
<keyword evidence="5 14" id="KW-0235">DNA replication</keyword>
<dbReference type="InterPro" id="IPR004150">
    <property type="entry name" value="NAD_DNA_ligase_OB"/>
</dbReference>
<dbReference type="SUPFAM" id="SSF50249">
    <property type="entry name" value="Nucleic acid-binding proteins"/>
    <property type="match status" value="1"/>
</dbReference>
<evidence type="ECO:0000256" key="10">
    <source>
        <dbReference type="ARBA" id="ARBA00023027"/>
    </source>
</evidence>
<dbReference type="eggNOG" id="COG0272">
    <property type="taxonomic scope" value="Bacteria"/>
</dbReference>
<evidence type="ECO:0000313" key="19">
    <source>
        <dbReference type="Proteomes" id="UP000027345"/>
    </source>
</evidence>
<feature type="domain" description="Helix-hairpin-helix DNA-binding motif class 1" evidence="15">
    <location>
        <begin position="487"/>
        <end position="506"/>
    </location>
</feature>
<evidence type="ECO:0000256" key="2">
    <source>
        <dbReference type="ARBA" id="ARBA00012722"/>
    </source>
</evidence>
<dbReference type="SUPFAM" id="SSF56091">
    <property type="entry name" value="DNA ligase/mRNA capping enzyme, catalytic domain"/>
    <property type="match status" value="1"/>
</dbReference>
<evidence type="ECO:0000256" key="7">
    <source>
        <dbReference type="ARBA" id="ARBA00022763"/>
    </source>
</evidence>
<keyword evidence="10 14" id="KW-0520">NAD</keyword>
<evidence type="ECO:0000259" key="16">
    <source>
        <dbReference type="SMART" id="SM00292"/>
    </source>
</evidence>
<gene>
    <name evidence="14" type="primary">ligA</name>
    <name evidence="18" type="ORF">DV20_28485</name>
</gene>
<evidence type="ECO:0000256" key="14">
    <source>
        <dbReference type="HAMAP-Rule" id="MF_01588"/>
    </source>
</evidence>
<dbReference type="Pfam" id="PF14520">
    <property type="entry name" value="HHH_5"/>
    <property type="match status" value="1"/>
</dbReference>
<dbReference type="GO" id="GO:0006260">
    <property type="term" value="P:DNA replication"/>
    <property type="evidence" value="ECO:0007669"/>
    <property type="project" value="UniProtKB-KW"/>
</dbReference>
<dbReference type="Pfam" id="PF01653">
    <property type="entry name" value="DNA_ligase_aden"/>
    <property type="match status" value="1"/>
</dbReference>
<dbReference type="EMBL" id="JMQI01000061">
    <property type="protein sequence ID" value="KDN18886.1"/>
    <property type="molecule type" value="Genomic_DNA"/>
</dbReference>
<feature type="domain" description="Helix-hairpin-helix DNA-binding motif class 1" evidence="15">
    <location>
        <begin position="453"/>
        <end position="472"/>
    </location>
</feature>
<dbReference type="Gene3D" id="2.40.50.140">
    <property type="entry name" value="Nucleic acid-binding proteins"/>
    <property type="match status" value="1"/>
</dbReference>
<comment type="caution">
    <text evidence="14">Lacks conserved residue(s) required for the propagation of feature annotation.</text>
</comment>
<feature type="binding site" evidence="14">
    <location>
        <position position="128"/>
    </location>
    <ligand>
        <name>NAD(+)</name>
        <dbReference type="ChEBI" id="CHEBI:57540"/>
    </ligand>
</feature>
<evidence type="ECO:0000313" key="18">
    <source>
        <dbReference type="EMBL" id="KDN18886.1"/>
    </source>
</evidence>
<dbReference type="OrthoDB" id="9759736at2"/>
<evidence type="ECO:0000256" key="4">
    <source>
        <dbReference type="ARBA" id="ARBA00022598"/>
    </source>
</evidence>
<protein>
    <recommendedName>
        <fullName evidence="3 14">DNA ligase</fullName>
        <ecNumber evidence="2 14">6.5.1.2</ecNumber>
    </recommendedName>
    <alternativeName>
        <fullName evidence="14">Polydeoxyribonucleotide synthase [NAD(+)]</fullName>
    </alternativeName>
</protein>
<comment type="similarity">
    <text evidence="13 14">Belongs to the NAD-dependent DNA ligase family. LigA subfamily.</text>
</comment>
<dbReference type="AlphaFoldDB" id="A0A066TUL6"/>
<dbReference type="InterPro" id="IPR013840">
    <property type="entry name" value="DNAligase_N"/>
</dbReference>
<dbReference type="Gene3D" id="1.10.150.20">
    <property type="entry name" value="5' to 3' exonuclease, C-terminal subdomain"/>
    <property type="match status" value="2"/>
</dbReference>
<feature type="active site" description="N6-AMP-lysine intermediate" evidence="14">
    <location>
        <position position="130"/>
    </location>
</feature>
<dbReference type="InterPro" id="IPR012340">
    <property type="entry name" value="NA-bd_OB-fold"/>
</dbReference>
<feature type="domain" description="NAD-dependent DNA ligase N-terminal" evidence="17">
    <location>
        <begin position="20"/>
        <end position="455"/>
    </location>
</feature>
<evidence type="ECO:0000259" key="17">
    <source>
        <dbReference type="SMART" id="SM00532"/>
    </source>
</evidence>
<dbReference type="Gene3D" id="6.20.10.30">
    <property type="match status" value="1"/>
</dbReference>
<dbReference type="InterPro" id="IPR010994">
    <property type="entry name" value="RuvA_2-like"/>
</dbReference>
<keyword evidence="4 14" id="KW-0436">Ligase</keyword>
<evidence type="ECO:0000256" key="1">
    <source>
        <dbReference type="ARBA" id="ARBA00004067"/>
    </source>
</evidence>
<feature type="domain" description="Helix-hairpin-helix DNA-binding motif class 1" evidence="15">
    <location>
        <begin position="551"/>
        <end position="570"/>
    </location>
</feature>
<dbReference type="NCBIfam" id="TIGR00575">
    <property type="entry name" value="dnlj"/>
    <property type="match status" value="1"/>
</dbReference>